<evidence type="ECO:0000256" key="2">
    <source>
        <dbReference type="SAM" id="Coils"/>
    </source>
</evidence>
<reference evidence="5 6" key="2">
    <citation type="journal article" date="2017" name="Nature">
        <title>The Apostasia genome and the evolution of orchids.</title>
        <authorList>
            <person name="Zhang G.Q."/>
            <person name="Liu K.W."/>
            <person name="Li Z."/>
            <person name="Lohaus R."/>
            <person name="Hsiao Y.Y."/>
            <person name="Niu S.C."/>
            <person name="Wang J.Y."/>
            <person name="Lin Y.C."/>
            <person name="Xu Q."/>
            <person name="Chen L.J."/>
            <person name="Yoshida K."/>
            <person name="Fujiwara S."/>
            <person name="Wang Z.W."/>
            <person name="Zhang Y.Q."/>
            <person name="Mitsuda N."/>
            <person name="Wang M."/>
            <person name="Liu G.H."/>
            <person name="Pecoraro L."/>
            <person name="Huang H.X."/>
            <person name="Xiao X.J."/>
            <person name="Lin M."/>
            <person name="Wu X.Y."/>
            <person name="Wu W.L."/>
            <person name="Chen Y.Y."/>
            <person name="Chang S.B."/>
            <person name="Sakamoto S."/>
            <person name="Ohme-Takagi M."/>
            <person name="Yagi M."/>
            <person name="Zeng S.J."/>
            <person name="Shen C.Y."/>
            <person name="Yeh C.M."/>
            <person name="Luo Y.B."/>
            <person name="Tsai W.C."/>
            <person name="Van de Peer Y."/>
            <person name="Liu Z.J."/>
        </authorList>
    </citation>
    <scope>NUCLEOTIDE SEQUENCE [LARGE SCALE GENOMIC DNA]</scope>
    <source>
        <tissue evidence="5">The whole plant</tissue>
    </source>
</reference>
<feature type="coiled-coil region" evidence="2">
    <location>
        <begin position="553"/>
        <end position="617"/>
    </location>
</feature>
<dbReference type="EMBL" id="KZ501893">
    <property type="protein sequence ID" value="PKU87123.1"/>
    <property type="molecule type" value="Genomic_DNA"/>
</dbReference>
<evidence type="ECO:0000313" key="5">
    <source>
        <dbReference type="EMBL" id="PKU87123.1"/>
    </source>
</evidence>
<proteinExistence type="predicted"/>
<protein>
    <submittedName>
        <fullName evidence="5">Protein GRIP</fullName>
    </submittedName>
</protein>
<dbReference type="SMART" id="SM00755">
    <property type="entry name" value="Grip"/>
    <property type="match status" value="1"/>
</dbReference>
<feature type="coiled-coil region" evidence="2">
    <location>
        <begin position="99"/>
        <end position="154"/>
    </location>
</feature>
<evidence type="ECO:0000259" key="4">
    <source>
        <dbReference type="PROSITE" id="PS50913"/>
    </source>
</evidence>
<feature type="coiled-coil region" evidence="2">
    <location>
        <begin position="441"/>
        <end position="475"/>
    </location>
</feature>
<gene>
    <name evidence="5" type="primary">GRIP</name>
    <name evidence="5" type="ORF">MA16_Dca006531</name>
</gene>
<evidence type="ECO:0000256" key="3">
    <source>
        <dbReference type="SAM" id="MobiDB-lite"/>
    </source>
</evidence>
<feature type="region of interest" description="Disordered" evidence="3">
    <location>
        <begin position="873"/>
        <end position="896"/>
    </location>
</feature>
<evidence type="ECO:0000313" key="6">
    <source>
        <dbReference type="Proteomes" id="UP000233837"/>
    </source>
</evidence>
<feature type="coiled-coil region" evidence="2">
    <location>
        <begin position="222"/>
        <end position="316"/>
    </location>
</feature>
<dbReference type="GO" id="GO:0007131">
    <property type="term" value="P:reciprocal meiotic recombination"/>
    <property type="evidence" value="ECO:0007669"/>
    <property type="project" value="TreeGrafter"/>
</dbReference>
<feature type="coiled-coil region" evidence="2">
    <location>
        <begin position="370"/>
        <end position="408"/>
    </location>
</feature>
<reference evidence="5 6" key="1">
    <citation type="journal article" date="2016" name="Sci. Rep.">
        <title>The Dendrobium catenatum Lindl. genome sequence provides insights into polysaccharide synthase, floral development and adaptive evolution.</title>
        <authorList>
            <person name="Zhang G.Q."/>
            <person name="Xu Q."/>
            <person name="Bian C."/>
            <person name="Tsai W.C."/>
            <person name="Yeh C.M."/>
            <person name="Liu K.W."/>
            <person name="Yoshida K."/>
            <person name="Zhang L.S."/>
            <person name="Chang S.B."/>
            <person name="Chen F."/>
            <person name="Shi Y."/>
            <person name="Su Y.Y."/>
            <person name="Zhang Y.Q."/>
            <person name="Chen L.J."/>
            <person name="Yin Y."/>
            <person name="Lin M."/>
            <person name="Huang H."/>
            <person name="Deng H."/>
            <person name="Wang Z.W."/>
            <person name="Zhu S.L."/>
            <person name="Zhao X."/>
            <person name="Deng C."/>
            <person name="Niu S.C."/>
            <person name="Huang J."/>
            <person name="Wang M."/>
            <person name="Liu G.H."/>
            <person name="Yang H.J."/>
            <person name="Xiao X.J."/>
            <person name="Hsiao Y.Y."/>
            <person name="Wu W.L."/>
            <person name="Chen Y.Y."/>
            <person name="Mitsuda N."/>
            <person name="Ohme-Takagi M."/>
            <person name="Luo Y.B."/>
            <person name="Van de Peer Y."/>
            <person name="Liu Z.J."/>
        </authorList>
    </citation>
    <scope>NUCLEOTIDE SEQUENCE [LARGE SCALE GENOMIC DNA]</scope>
    <source>
        <tissue evidence="5">The whole plant</tissue>
    </source>
</reference>
<dbReference type="Proteomes" id="UP000233837">
    <property type="component" value="Unassembled WGS sequence"/>
</dbReference>
<dbReference type="PANTHER" id="PTHR23160:SF1">
    <property type="entry name" value="PROTEIN GRIP"/>
    <property type="match status" value="1"/>
</dbReference>
<keyword evidence="1 2" id="KW-0175">Coiled coil</keyword>
<dbReference type="PROSITE" id="PS50913">
    <property type="entry name" value="GRIP"/>
    <property type="match status" value="1"/>
</dbReference>
<dbReference type="AlphaFoldDB" id="A0A2I0XGT4"/>
<accession>A0A2I0XGT4</accession>
<evidence type="ECO:0000256" key="1">
    <source>
        <dbReference type="ARBA" id="ARBA00023054"/>
    </source>
</evidence>
<keyword evidence="6" id="KW-1185">Reference proteome</keyword>
<dbReference type="PANTHER" id="PTHR23160">
    <property type="entry name" value="SYNAPTONEMAL COMPLEX PROTEIN-RELATED"/>
    <property type="match status" value="1"/>
</dbReference>
<dbReference type="STRING" id="906689.A0A2I0XGT4"/>
<dbReference type="Gene3D" id="1.20.5.1700">
    <property type="match status" value="1"/>
</dbReference>
<organism evidence="5 6">
    <name type="scientific">Dendrobium catenatum</name>
    <dbReference type="NCBI Taxonomy" id="906689"/>
    <lineage>
        <taxon>Eukaryota</taxon>
        <taxon>Viridiplantae</taxon>
        <taxon>Streptophyta</taxon>
        <taxon>Embryophyta</taxon>
        <taxon>Tracheophyta</taxon>
        <taxon>Spermatophyta</taxon>
        <taxon>Magnoliopsida</taxon>
        <taxon>Liliopsida</taxon>
        <taxon>Asparagales</taxon>
        <taxon>Orchidaceae</taxon>
        <taxon>Epidendroideae</taxon>
        <taxon>Malaxideae</taxon>
        <taxon>Dendrobiinae</taxon>
        <taxon>Dendrobium</taxon>
    </lineage>
</organism>
<dbReference type="Pfam" id="PF01465">
    <property type="entry name" value="GRIP"/>
    <property type="match status" value="1"/>
</dbReference>
<dbReference type="InterPro" id="IPR000237">
    <property type="entry name" value="GRIP_dom"/>
</dbReference>
<name>A0A2I0XGT4_9ASPA</name>
<sequence length="907" mass="102858">MSTHEERFDGSVQGVTEDAATISNQMVNGNLELGNSVNFEKQNGVDDVIANHNGTYDQLSQIIMELSLQNDYLKAQIEGTKSQALRSVEVARPNNGSKDDEASEIVSQLQEKINSLNKELQEQRETQRAAENALEHLRAEYSEADGKVQELSLKLIEEVVTSFVLCYFLPSALVQLVRSFEKQSSLKPSCSLTFVAQQLMEREIKERDDKHVELDSKFGRLHKRAKQRIQELQKEKDDLEARLHDIILKAEQTSSQQVAAQQEVERTRQQANEALRSMDVERQQLRATNNKLRDSVDELLRSLEAKESTLEGLQQSLFEKEQHVGSLEAQIADFLTERNKAAETIASLQMLLAEKDSKLAEIEVISSGEAARLVAALEEAKGELIQLKDKHEKEKVDLEAGNQAIRAKLEASEGSHLRSEIEAAKMRSQLEFELSMQKQLLDAREAELVIAKDEINRLEKEFSAYKVRAHALLQKKDNELAVARNPEQLKVHEEAIKDAKRQFAIAVEVRDSAIKDLQDALDSHRKEIAARDAALRGAENQMRIITMKLDSAAAQHQAERETWQSKLDNVEESWRVRYATLEVEKSDHTGSDVLKELDEFKLQYNKLKEEHDTFRNIAERTIEKKDEVIVKLLEDNKNLSDAMGSRPEGRIMIKWPRLPEIAGRIPCFGWFLQDLRGGWVGRKIIAESRTLPQSIFGAPRLSRLAWRVPSSDFPRLRTVADTIPVGLGDTMHASFPRVDQNVSPDSGISRMLHLKYSKMDAHILSVAAAEQQILLLARQQAQREEELAQSQRHILALQEAMLKEELRIVERSKKREGVDMTYLKNVILKLLETGEVEALLPVVGMLLQFSPDEVYFIIFNLEPFTHRFSSVGGRGQLRTPHPEFDSLERQSGGPKVPAEGTVAWVAW</sequence>
<feature type="domain" description="GRIP" evidence="4">
    <location>
        <begin position="813"/>
        <end position="860"/>
    </location>
</feature>